<dbReference type="KEGG" id="lvn:BWR22_07090"/>
<sequence length="100" mass="10989">MNLENTNKYKILAASIIFDAVGYASFIIPGIGEIIDVVWAPASAYLMTKLYKGNAGKLGAAVSFIEEAMPGLDVIPTFTLMWLYTYVFKTKTKETVIEVS</sequence>
<protein>
    <submittedName>
        <fullName evidence="1">Uncharacterized protein</fullName>
    </submittedName>
</protein>
<evidence type="ECO:0000313" key="2">
    <source>
        <dbReference type="Proteomes" id="UP000187506"/>
    </source>
</evidence>
<name>A0AAC9PWU2_9FLAO</name>
<dbReference type="Proteomes" id="UP000187506">
    <property type="component" value="Chromosome"/>
</dbReference>
<accession>A0AAC9PWU2</accession>
<organism evidence="1 2">
    <name type="scientific">Lacinutrix venerupis</name>
    <dbReference type="NCBI Taxonomy" id="1486034"/>
    <lineage>
        <taxon>Bacteria</taxon>
        <taxon>Pseudomonadati</taxon>
        <taxon>Bacteroidota</taxon>
        <taxon>Flavobacteriia</taxon>
        <taxon>Flavobacteriales</taxon>
        <taxon>Flavobacteriaceae</taxon>
        <taxon>Lacinutrix</taxon>
    </lineage>
</organism>
<reference evidence="1 2" key="1">
    <citation type="submission" date="2017-01" db="EMBL/GenBank/DDBJ databases">
        <title>Complete genome of Lacinutrix venerupis DOK2-8 isolated from seawater in Dokdo.</title>
        <authorList>
            <person name="Chi W.-J."/>
            <person name="Kim J.H."/>
        </authorList>
    </citation>
    <scope>NUCLEOTIDE SEQUENCE [LARGE SCALE GENOMIC DNA]</scope>
    <source>
        <strain evidence="1 2">DOK2-8</strain>
    </source>
</reference>
<evidence type="ECO:0000313" key="1">
    <source>
        <dbReference type="EMBL" id="APY00083.1"/>
    </source>
</evidence>
<dbReference type="RefSeq" id="WP_076732966.1">
    <property type="nucleotide sequence ID" value="NZ_CP019352.1"/>
</dbReference>
<dbReference type="AlphaFoldDB" id="A0AAC9PWU2"/>
<gene>
    <name evidence="1" type="ORF">BWR22_07090</name>
</gene>
<proteinExistence type="predicted"/>
<dbReference type="EMBL" id="CP019352">
    <property type="protein sequence ID" value="APY00083.1"/>
    <property type="molecule type" value="Genomic_DNA"/>
</dbReference>
<keyword evidence="2" id="KW-1185">Reference proteome</keyword>